<reference evidence="2 3" key="1">
    <citation type="submission" date="2019-12" db="EMBL/GenBank/DDBJ databases">
        <title>Whole genome shotgun sequence of Streptomyces tubercidicus NBRC 13090.</title>
        <authorList>
            <person name="Ichikawa N."/>
            <person name="Kimura A."/>
            <person name="Kitahashi Y."/>
            <person name="Komaki H."/>
            <person name="Tamura T."/>
        </authorList>
    </citation>
    <scope>NUCLEOTIDE SEQUENCE [LARGE SCALE GENOMIC DNA]</scope>
    <source>
        <strain evidence="2 3">NBRC 13090</strain>
    </source>
</reference>
<sequence>MHGPAWVGWLLVLLGVGAGAYCLVRARTGPVAQRGEARGEGLMALGMAAMAWPLAPPSWSPWLFTAVFGTAGLWALARRHLHHAVGALAMAYMAVAMVVPSQQPGHTGQMSQMSHLGPMEPMAQMGQADGASGAAAMAHTVPGGVPLLTGLLLVYFTGYVLAAGVRLVPAAGAVSGEAVTDGPVAGGPVADEPVAGGPTAVAGSGVLRACRVAMGIGMLAMLLAL</sequence>
<comment type="caution">
    <text evidence="2">The sequence shown here is derived from an EMBL/GenBank/DDBJ whole genome shotgun (WGS) entry which is preliminary data.</text>
</comment>
<keyword evidence="1" id="KW-1133">Transmembrane helix</keyword>
<protein>
    <submittedName>
        <fullName evidence="2">DUF5134 domain-containing protein</fullName>
    </submittedName>
</protein>
<dbReference type="Pfam" id="PF17197">
    <property type="entry name" value="DUF5134"/>
    <property type="match status" value="1"/>
</dbReference>
<dbReference type="OrthoDB" id="3873591at2"/>
<dbReference type="InterPro" id="IPR033458">
    <property type="entry name" value="DUF5134"/>
</dbReference>
<gene>
    <name evidence="2" type="ORF">Stube_59000</name>
</gene>
<name>A0A640V0J6_9ACTN</name>
<accession>A0A640V0J6</accession>
<keyword evidence="1" id="KW-0472">Membrane</keyword>
<evidence type="ECO:0000313" key="3">
    <source>
        <dbReference type="Proteomes" id="UP000431826"/>
    </source>
</evidence>
<keyword evidence="3" id="KW-1185">Reference proteome</keyword>
<organism evidence="2 3">
    <name type="scientific">Streptomyces tubercidicus</name>
    <dbReference type="NCBI Taxonomy" id="47759"/>
    <lineage>
        <taxon>Bacteria</taxon>
        <taxon>Bacillati</taxon>
        <taxon>Actinomycetota</taxon>
        <taxon>Actinomycetes</taxon>
        <taxon>Kitasatosporales</taxon>
        <taxon>Streptomycetaceae</taxon>
        <taxon>Streptomyces</taxon>
    </lineage>
</organism>
<dbReference type="AlphaFoldDB" id="A0A640V0J6"/>
<feature type="transmembrane region" description="Helical" evidence="1">
    <location>
        <begin position="36"/>
        <end position="55"/>
    </location>
</feature>
<feature type="transmembrane region" description="Helical" evidence="1">
    <location>
        <begin position="147"/>
        <end position="168"/>
    </location>
</feature>
<dbReference type="GeneID" id="96286962"/>
<feature type="transmembrane region" description="Helical" evidence="1">
    <location>
        <begin position="84"/>
        <end position="103"/>
    </location>
</feature>
<evidence type="ECO:0000256" key="1">
    <source>
        <dbReference type="SAM" id="Phobius"/>
    </source>
</evidence>
<keyword evidence="1" id="KW-0812">Transmembrane</keyword>
<dbReference type="RefSeq" id="WP_159748129.1">
    <property type="nucleotide sequence ID" value="NZ_BLIR01000003.1"/>
</dbReference>
<dbReference type="EMBL" id="BLIR01000003">
    <property type="protein sequence ID" value="GFE41227.1"/>
    <property type="molecule type" value="Genomic_DNA"/>
</dbReference>
<proteinExistence type="predicted"/>
<evidence type="ECO:0000313" key="2">
    <source>
        <dbReference type="EMBL" id="GFE41227.1"/>
    </source>
</evidence>
<dbReference type="Proteomes" id="UP000431826">
    <property type="component" value="Unassembled WGS sequence"/>
</dbReference>
<feature type="transmembrane region" description="Helical" evidence="1">
    <location>
        <begin position="61"/>
        <end position="77"/>
    </location>
</feature>
<feature type="transmembrane region" description="Helical" evidence="1">
    <location>
        <begin position="6"/>
        <end position="24"/>
    </location>
</feature>